<dbReference type="STRING" id="1391654.AKJ09_10524"/>
<dbReference type="CDD" id="cd00143">
    <property type="entry name" value="PP2Cc"/>
    <property type="match status" value="1"/>
</dbReference>
<dbReference type="PROSITE" id="PS51746">
    <property type="entry name" value="PPM_2"/>
    <property type="match status" value="1"/>
</dbReference>
<feature type="domain" description="PPM-type phosphatase" evidence="3">
    <location>
        <begin position="11"/>
        <end position="249"/>
    </location>
</feature>
<evidence type="ECO:0000259" key="3">
    <source>
        <dbReference type="PROSITE" id="PS51746"/>
    </source>
</evidence>
<keyword evidence="5" id="KW-1185">Reference proteome</keyword>
<protein>
    <submittedName>
        <fullName evidence="4">Serine/threonine phosphatase PrpC</fullName>
    </submittedName>
</protein>
<dbReference type="SMART" id="SM00332">
    <property type="entry name" value="PP2Cc"/>
    <property type="match status" value="1"/>
</dbReference>
<dbReference type="InterPro" id="IPR015655">
    <property type="entry name" value="PP2C"/>
</dbReference>
<dbReference type="SMART" id="SM00331">
    <property type="entry name" value="PP2C_SIG"/>
    <property type="match status" value="1"/>
</dbReference>
<reference evidence="4 5" key="1">
    <citation type="submission" date="2015-08" db="EMBL/GenBank/DDBJ databases">
        <authorList>
            <person name="Babu N.S."/>
            <person name="Beckwith C.J."/>
            <person name="Beseler K.G."/>
            <person name="Brison A."/>
            <person name="Carone J.V."/>
            <person name="Caskin T.P."/>
            <person name="Diamond M."/>
            <person name="Durham M.E."/>
            <person name="Foxe J.M."/>
            <person name="Go M."/>
            <person name="Henderson B.A."/>
            <person name="Jones I.B."/>
            <person name="McGettigan J.A."/>
            <person name="Micheletti S.J."/>
            <person name="Nasrallah M.E."/>
            <person name="Ortiz D."/>
            <person name="Piller C.R."/>
            <person name="Privatt S.R."/>
            <person name="Schneider S.L."/>
            <person name="Sharp S."/>
            <person name="Smith T.C."/>
            <person name="Stanton J.D."/>
            <person name="Ullery H.E."/>
            <person name="Wilson R.J."/>
            <person name="Serrano M.G."/>
            <person name="Buck G."/>
            <person name="Lee V."/>
            <person name="Wang Y."/>
            <person name="Carvalho R."/>
            <person name="Voegtly L."/>
            <person name="Shi R."/>
            <person name="Duckworth R."/>
            <person name="Johnson A."/>
            <person name="Loviza R."/>
            <person name="Walstead R."/>
            <person name="Shah Z."/>
            <person name="Kiflezghi M."/>
            <person name="Wade K."/>
            <person name="Ball S.L."/>
            <person name="Bradley K.W."/>
            <person name="Asai D.J."/>
            <person name="Bowman C.A."/>
            <person name="Russell D.A."/>
            <person name="Pope W.H."/>
            <person name="Jacobs-Sera D."/>
            <person name="Hendrix R.W."/>
            <person name="Hatfull G.F."/>
        </authorList>
    </citation>
    <scope>NUCLEOTIDE SEQUENCE [LARGE SCALE GENOMIC DNA]</scope>
    <source>
        <strain evidence="4 5">DSM 27648</strain>
    </source>
</reference>
<dbReference type="Proteomes" id="UP000064967">
    <property type="component" value="Chromosome"/>
</dbReference>
<dbReference type="GO" id="GO:0004722">
    <property type="term" value="F:protein serine/threonine phosphatase activity"/>
    <property type="evidence" value="ECO:0007669"/>
    <property type="project" value="InterPro"/>
</dbReference>
<feature type="region of interest" description="Disordered" evidence="1">
    <location>
        <begin position="379"/>
        <end position="426"/>
    </location>
</feature>
<dbReference type="OrthoDB" id="9801841at2"/>
<gene>
    <name evidence="4" type="ORF">AKJ09_10524</name>
</gene>
<dbReference type="RefSeq" id="WP_146654562.1">
    <property type="nucleotide sequence ID" value="NZ_CP012333.1"/>
</dbReference>
<evidence type="ECO:0000313" key="5">
    <source>
        <dbReference type="Proteomes" id="UP000064967"/>
    </source>
</evidence>
<name>A0A0K1QDK9_9BACT</name>
<dbReference type="Pfam" id="PF13672">
    <property type="entry name" value="PP2C_2"/>
    <property type="match status" value="1"/>
</dbReference>
<evidence type="ECO:0000256" key="1">
    <source>
        <dbReference type="SAM" id="MobiDB-lite"/>
    </source>
</evidence>
<proteinExistence type="predicted"/>
<dbReference type="PANTHER" id="PTHR47992">
    <property type="entry name" value="PROTEIN PHOSPHATASE"/>
    <property type="match status" value="1"/>
</dbReference>
<dbReference type="InterPro" id="IPR036457">
    <property type="entry name" value="PPM-type-like_dom_sf"/>
</dbReference>
<feature type="region of interest" description="Disordered" evidence="1">
    <location>
        <begin position="272"/>
        <end position="291"/>
    </location>
</feature>
<dbReference type="Gene3D" id="3.60.40.10">
    <property type="entry name" value="PPM-type phosphatase domain"/>
    <property type="match status" value="1"/>
</dbReference>
<feature type="transmembrane region" description="Helical" evidence="2">
    <location>
        <begin position="337"/>
        <end position="358"/>
    </location>
</feature>
<accession>A0A0K1QDK9</accession>
<organism evidence="4 5">
    <name type="scientific">Labilithrix luteola</name>
    <dbReference type="NCBI Taxonomy" id="1391654"/>
    <lineage>
        <taxon>Bacteria</taxon>
        <taxon>Pseudomonadati</taxon>
        <taxon>Myxococcota</taxon>
        <taxon>Polyangia</taxon>
        <taxon>Polyangiales</taxon>
        <taxon>Labilitrichaceae</taxon>
        <taxon>Labilithrix</taxon>
    </lineage>
</organism>
<dbReference type="InterPro" id="IPR001932">
    <property type="entry name" value="PPM-type_phosphatase-like_dom"/>
</dbReference>
<dbReference type="EMBL" id="CP012333">
    <property type="protein sequence ID" value="AKV03861.1"/>
    <property type="molecule type" value="Genomic_DNA"/>
</dbReference>
<dbReference type="AlphaFoldDB" id="A0A0K1QDK9"/>
<dbReference type="SUPFAM" id="SSF81606">
    <property type="entry name" value="PP2C-like"/>
    <property type="match status" value="1"/>
</dbReference>
<evidence type="ECO:0000313" key="4">
    <source>
        <dbReference type="EMBL" id="AKV03861.1"/>
    </source>
</evidence>
<sequence>MTERANVPAVEIAFRTDPGRDPEKQVNEDSARHVETALGLLAVVCDGMGGHAGGKEASELAVKTIVELVQSAPPMTKPRDALRVAIEEANRRVWSMPTNESGHRPGSTVVAALVHPGGADIAHVGDSRIYLVHAGAIAQVTKDHSMVQQMVEHNIIRAEDAASHPDANKILRALGIAKDVEVELRPEPIPYVAGDVLVLCSDGLSDLVGPAEILDTAGGKPAQQAAGQLVDLANARGGHDNITAMVLRMKASAAVSESATLVKTVQLTAHAVPPDRASGPRGTQMAPAHAAMPAGGTHMMPAATPVGGNPPVSAVVGIPPAPNRPSEAGAGRSRAPLAIGIGLALIALAIAGVLVWTLNQPKHVNVPIVANDAGMRDAAASTDSNEDASVTTDVTPVPPLTSPSGSAAKWWLDPDASPPNGEPRECARARWAKKAGKPANLVETYEKACRAAGGSL</sequence>
<evidence type="ECO:0000256" key="2">
    <source>
        <dbReference type="SAM" id="Phobius"/>
    </source>
</evidence>
<keyword evidence="2" id="KW-1133">Transmembrane helix</keyword>
<dbReference type="KEGG" id="llu:AKJ09_10524"/>
<keyword evidence="2" id="KW-0472">Membrane</keyword>
<keyword evidence="2" id="KW-0812">Transmembrane</keyword>